<keyword evidence="2" id="KW-1185">Reference proteome</keyword>
<protein>
    <submittedName>
        <fullName evidence="1">Uncharacterized protein</fullName>
    </submittedName>
</protein>
<dbReference type="EMBL" id="FOMX01000035">
    <property type="protein sequence ID" value="SFF20940.1"/>
    <property type="molecule type" value="Genomic_DNA"/>
</dbReference>
<dbReference type="RefSeq" id="WP_096331864.1">
    <property type="nucleotide sequence ID" value="NZ_FOMX01000035.1"/>
</dbReference>
<accession>A0A1I2GUX0</accession>
<dbReference type="Proteomes" id="UP000199400">
    <property type="component" value="Unassembled WGS sequence"/>
</dbReference>
<evidence type="ECO:0000313" key="2">
    <source>
        <dbReference type="Proteomes" id="UP000199400"/>
    </source>
</evidence>
<name>A0A1I2GUX0_9BACT</name>
<sequence>MSPKLVECQGQVVNAFMDSLAPGLSWRKAFIHAEFGAEDALAQSLTEAFLVLARPDPARPHSLPLESAVMQALEHLHRDYRAAGHGFHQLDLILDAPDGRYRFEFSHTPSLRLSGQRDPDARPRLARRYAALLAELGLPAR</sequence>
<proteinExistence type="predicted"/>
<evidence type="ECO:0000313" key="1">
    <source>
        <dbReference type="EMBL" id="SFF20940.1"/>
    </source>
</evidence>
<organism evidence="1 2">
    <name type="scientific">Nannocystis exedens</name>
    <dbReference type="NCBI Taxonomy" id="54"/>
    <lineage>
        <taxon>Bacteria</taxon>
        <taxon>Pseudomonadati</taxon>
        <taxon>Myxococcota</taxon>
        <taxon>Polyangia</taxon>
        <taxon>Nannocystales</taxon>
        <taxon>Nannocystaceae</taxon>
        <taxon>Nannocystis</taxon>
    </lineage>
</organism>
<reference evidence="2" key="1">
    <citation type="submission" date="2016-10" db="EMBL/GenBank/DDBJ databases">
        <authorList>
            <person name="Varghese N."/>
            <person name="Submissions S."/>
        </authorList>
    </citation>
    <scope>NUCLEOTIDE SEQUENCE [LARGE SCALE GENOMIC DNA]</scope>
    <source>
        <strain evidence="2">ATCC 25963</strain>
    </source>
</reference>
<gene>
    <name evidence="1" type="ORF">SAMN02745121_07515</name>
</gene>
<dbReference type="AlphaFoldDB" id="A0A1I2GUX0"/>